<proteinExistence type="predicted"/>
<evidence type="ECO:0000313" key="5">
    <source>
        <dbReference type="Proteomes" id="UP001205998"/>
    </source>
</evidence>
<keyword evidence="3" id="KW-0812">Transmembrane</keyword>
<dbReference type="Proteomes" id="UP001205998">
    <property type="component" value="Unassembled WGS sequence"/>
</dbReference>
<evidence type="ECO:0000313" key="4">
    <source>
        <dbReference type="EMBL" id="KAI5628508.1"/>
    </source>
</evidence>
<evidence type="ECO:0000256" key="1">
    <source>
        <dbReference type="SAM" id="Coils"/>
    </source>
</evidence>
<dbReference type="EMBL" id="MU545793">
    <property type="protein sequence ID" value="KAI5628508.1"/>
    <property type="molecule type" value="Genomic_DNA"/>
</dbReference>
<name>A0AAD5B523_SILAS</name>
<accession>A0AAD5B523</accession>
<evidence type="ECO:0000256" key="2">
    <source>
        <dbReference type="SAM" id="MobiDB-lite"/>
    </source>
</evidence>
<keyword evidence="1" id="KW-0175">Coiled coil</keyword>
<feature type="region of interest" description="Disordered" evidence="2">
    <location>
        <begin position="443"/>
        <end position="462"/>
    </location>
</feature>
<feature type="compositionally biased region" description="Basic and acidic residues" evidence="2">
    <location>
        <begin position="481"/>
        <end position="495"/>
    </location>
</feature>
<evidence type="ECO:0000256" key="3">
    <source>
        <dbReference type="SAM" id="Phobius"/>
    </source>
</evidence>
<reference evidence="4" key="1">
    <citation type="submission" date="2018-07" db="EMBL/GenBank/DDBJ databases">
        <title>Comparative genomics of catfishes provides insights into carnivory and benthic adaptation.</title>
        <authorList>
            <person name="Zhang Y."/>
            <person name="Wang D."/>
            <person name="Peng Z."/>
            <person name="Zheng S."/>
            <person name="Shao F."/>
            <person name="Tao W."/>
        </authorList>
    </citation>
    <scope>NUCLEOTIDE SEQUENCE</scope>
    <source>
        <strain evidence="4">Chongqing</strain>
    </source>
</reference>
<keyword evidence="3" id="KW-0472">Membrane</keyword>
<keyword evidence="3" id="KW-1133">Transmembrane helix</keyword>
<feature type="region of interest" description="Disordered" evidence="2">
    <location>
        <begin position="578"/>
        <end position="603"/>
    </location>
</feature>
<feature type="compositionally biased region" description="Basic and acidic residues" evidence="2">
    <location>
        <begin position="317"/>
        <end position="330"/>
    </location>
</feature>
<feature type="compositionally biased region" description="Acidic residues" evidence="2">
    <location>
        <begin position="331"/>
        <end position="358"/>
    </location>
</feature>
<feature type="region of interest" description="Disordered" evidence="2">
    <location>
        <begin position="305"/>
        <end position="395"/>
    </location>
</feature>
<keyword evidence="5" id="KW-1185">Reference proteome</keyword>
<dbReference type="AlphaFoldDB" id="A0AAD5B523"/>
<gene>
    <name evidence="4" type="ORF">C0J50_2998</name>
</gene>
<protein>
    <submittedName>
        <fullName evidence="4">Uncharacterized protein</fullName>
    </submittedName>
</protein>
<organism evidence="4 5">
    <name type="scientific">Silurus asotus</name>
    <name type="common">Amur catfish</name>
    <name type="synonym">Parasilurus asotus</name>
    <dbReference type="NCBI Taxonomy" id="30991"/>
    <lineage>
        <taxon>Eukaryota</taxon>
        <taxon>Metazoa</taxon>
        <taxon>Chordata</taxon>
        <taxon>Craniata</taxon>
        <taxon>Vertebrata</taxon>
        <taxon>Euteleostomi</taxon>
        <taxon>Actinopterygii</taxon>
        <taxon>Neopterygii</taxon>
        <taxon>Teleostei</taxon>
        <taxon>Ostariophysi</taxon>
        <taxon>Siluriformes</taxon>
        <taxon>Siluridae</taxon>
        <taxon>Silurus</taxon>
    </lineage>
</organism>
<sequence length="603" mass="67836">MARRRGKSSNKQDDSWLPVEPSAIQTSRGFNEYVIPGVLLLIIAVGGSGFFWVCSDHQQTIDTLSESLASTQARLTRLQQQLGPDNAQLANVGGFEERLVALEDAYAKAQRQVELALATSEQIKSIDLQSKVWSLQAEMNNKLAELQQNTISIAAMNAIIKNKSTEFEVVKQSVNTMLSANTELAMHISGFSNMLSVTKLRLDEQISFVDGLASRLEGQREEINEIKELFASNKESISTNAQQLMDIKELLESEQIKRTQNLENRLRSLYKRLKDHQTNTESLHFHLAAQVEALQIQLLKPSRPEKKLQVEKQLTTSDKKEKEAAKKELENTEQEEFAEEQEIKEEEQEITMEEQEFTEENKATEEDEFNREQAAVEVETSVEEPLAEIETPSEKLDIKIEEDVAEEQKEVDITEEMEMLQNTHMEMNERAETVVDEIQTALEDSESVIVEPGEIVDEKVEAPVDEEIEIYSEMMNTAPSETEKQTPLEDSRTTDTESAAVEKQVDAAPAQETQTDSEEMDTVSNINEVFSEENAEHAAEEIHSVSDEISTAEIQIPVNGAEQESAVEEIQILADETDIATDENLDNQLGNDIPAETEQEAVD</sequence>
<comment type="caution">
    <text evidence="4">The sequence shown here is derived from an EMBL/GenBank/DDBJ whole genome shotgun (WGS) entry which is preliminary data.</text>
</comment>
<feature type="region of interest" description="Disordered" evidence="2">
    <location>
        <begin position="474"/>
        <end position="522"/>
    </location>
</feature>
<feature type="transmembrane region" description="Helical" evidence="3">
    <location>
        <begin position="33"/>
        <end position="53"/>
    </location>
</feature>
<feature type="coiled-coil region" evidence="1">
    <location>
        <begin position="61"/>
        <end position="119"/>
    </location>
</feature>